<feature type="signal peptide" evidence="1">
    <location>
        <begin position="1"/>
        <end position="21"/>
    </location>
</feature>
<protein>
    <submittedName>
        <fullName evidence="2">DUF3016 domain-containing protein</fullName>
    </submittedName>
</protein>
<evidence type="ECO:0000256" key="1">
    <source>
        <dbReference type="SAM" id="SignalP"/>
    </source>
</evidence>
<dbReference type="InterPro" id="IPR021557">
    <property type="entry name" value="DUF3016"/>
</dbReference>
<evidence type="ECO:0000313" key="3">
    <source>
        <dbReference type="Proteomes" id="UP000292627"/>
    </source>
</evidence>
<proteinExistence type="predicted"/>
<name>A0A4Q8L6V3_9GAMM</name>
<sequence>MKRPVVLAGLLLAVLSLPALAARSNVTDPDLPRALPAQGPVSVSWTDPAQFTDIRNSPNRWEAERGTWVADLAGYLRQAAARQLPAGQTLDVRITDIHRAGEYEPWHGPSADHIRILKDIYPPRLSFDYTLHDASGKVLDQGQAKLVDMSYLMGARPMDSDPLRYEKRMIDQWTRRQLGRDARVASTP</sequence>
<evidence type="ECO:0000313" key="2">
    <source>
        <dbReference type="EMBL" id="TAA23218.1"/>
    </source>
</evidence>
<dbReference type="OrthoDB" id="195620at2"/>
<keyword evidence="1" id="KW-0732">Signal</keyword>
<organism evidence="2 3">
    <name type="scientific">Pseudoxanthomonas winnipegensis</name>
    <dbReference type="NCBI Taxonomy" id="2480810"/>
    <lineage>
        <taxon>Bacteria</taxon>
        <taxon>Pseudomonadati</taxon>
        <taxon>Pseudomonadota</taxon>
        <taxon>Gammaproteobacteria</taxon>
        <taxon>Lysobacterales</taxon>
        <taxon>Lysobacteraceae</taxon>
        <taxon>Pseudoxanthomonas</taxon>
    </lineage>
</organism>
<dbReference type="EMBL" id="SHMC01000006">
    <property type="protein sequence ID" value="TAA23218.1"/>
    <property type="molecule type" value="Genomic_DNA"/>
</dbReference>
<dbReference type="RefSeq" id="WP_130552243.1">
    <property type="nucleotide sequence ID" value="NZ_SHMC01000006.1"/>
</dbReference>
<feature type="chain" id="PRO_5020880648" evidence="1">
    <location>
        <begin position="22"/>
        <end position="188"/>
    </location>
</feature>
<comment type="caution">
    <text evidence="2">The sequence shown here is derived from an EMBL/GenBank/DDBJ whole genome shotgun (WGS) entry which is preliminary data.</text>
</comment>
<dbReference type="AlphaFoldDB" id="A0A4Q8L6V3"/>
<accession>A0A4Q8L6V3</accession>
<gene>
    <name evidence="2" type="ORF">EA660_14850</name>
</gene>
<dbReference type="Proteomes" id="UP000292627">
    <property type="component" value="Unassembled WGS sequence"/>
</dbReference>
<dbReference type="Pfam" id="PF11454">
    <property type="entry name" value="DUF3016"/>
    <property type="match status" value="1"/>
</dbReference>
<reference evidence="2 3" key="1">
    <citation type="submission" date="2019-02" db="EMBL/GenBank/DDBJ databases">
        <title>WGS of Pseudoxanthomonas species novum from clinical isolates.</title>
        <authorList>
            <person name="Bernier A.-M."/>
            <person name="Bernard K."/>
            <person name="Vachon A."/>
        </authorList>
    </citation>
    <scope>NUCLEOTIDE SEQUENCE [LARGE SCALE GENOMIC DNA]</scope>
    <source>
        <strain evidence="2 3">NML171200</strain>
    </source>
</reference>